<keyword evidence="7" id="KW-1185">Reference proteome</keyword>
<comment type="caution">
    <text evidence="6">The sequence shown here is derived from an EMBL/GenBank/DDBJ whole genome shotgun (WGS) entry which is preliminary data.</text>
</comment>
<accession>A0ABP0EWP0</accession>
<feature type="transmembrane region" description="Helical" evidence="5">
    <location>
        <begin position="67"/>
        <end position="91"/>
    </location>
</feature>
<dbReference type="EMBL" id="CAWYQH010000001">
    <property type="protein sequence ID" value="CAK8671864.1"/>
    <property type="molecule type" value="Genomic_DNA"/>
</dbReference>
<evidence type="ECO:0000256" key="5">
    <source>
        <dbReference type="SAM" id="Phobius"/>
    </source>
</evidence>
<feature type="transmembrane region" description="Helical" evidence="5">
    <location>
        <begin position="103"/>
        <end position="126"/>
    </location>
</feature>
<reference evidence="6 7" key="1">
    <citation type="submission" date="2024-02" db="EMBL/GenBank/DDBJ databases">
        <authorList>
            <person name="Daric V."/>
            <person name="Darras S."/>
        </authorList>
    </citation>
    <scope>NUCLEOTIDE SEQUENCE [LARGE SCALE GENOMIC DNA]</scope>
</reference>
<comment type="subcellular location">
    <subcellularLocation>
        <location evidence="1">Membrane</location>
        <topology evidence="1">Multi-pass membrane protein</topology>
    </subcellularLocation>
</comment>
<evidence type="ECO:0000256" key="1">
    <source>
        <dbReference type="ARBA" id="ARBA00004141"/>
    </source>
</evidence>
<dbReference type="InterPro" id="IPR004031">
    <property type="entry name" value="PMP22/EMP/MP20/Claudin"/>
</dbReference>
<organism evidence="6 7">
    <name type="scientific">Clavelina lepadiformis</name>
    <name type="common">Light-bulb sea squirt</name>
    <name type="synonym">Ascidia lepadiformis</name>
    <dbReference type="NCBI Taxonomy" id="159417"/>
    <lineage>
        <taxon>Eukaryota</taxon>
        <taxon>Metazoa</taxon>
        <taxon>Chordata</taxon>
        <taxon>Tunicata</taxon>
        <taxon>Ascidiacea</taxon>
        <taxon>Aplousobranchia</taxon>
        <taxon>Clavelinidae</taxon>
        <taxon>Clavelina</taxon>
    </lineage>
</organism>
<dbReference type="Proteomes" id="UP001642483">
    <property type="component" value="Unassembled WGS sequence"/>
</dbReference>
<keyword evidence="2 5" id="KW-0812">Transmembrane</keyword>
<sequence length="212" mass="23540">MTLNNRQLTVAILFAIPAFFCELAAMMSPVWLGTFGETSLGLFEACIDGVCFYTLRLNDFFGVINKVVTGLIVSSCLILVLSIALILMGCWRNDFRLTRLSSVVMLFSGIITLTGVVTYLIGVTIAQKDGESSIYATREWSFNYRFYVSWIGALLTITAGVLGLTSYEVCTCCPKRTFIYGDYKVKITSSKNKENSLPSFASLIERQLSNEE</sequence>
<keyword evidence="4 5" id="KW-0472">Membrane</keyword>
<evidence type="ECO:0000256" key="2">
    <source>
        <dbReference type="ARBA" id="ARBA00022692"/>
    </source>
</evidence>
<evidence type="ECO:0000313" key="6">
    <source>
        <dbReference type="EMBL" id="CAK8671864.1"/>
    </source>
</evidence>
<gene>
    <name evidence="6" type="ORF">CVLEPA_LOCUS896</name>
</gene>
<name>A0ABP0EWP0_CLALP</name>
<feature type="transmembrane region" description="Helical" evidence="5">
    <location>
        <begin position="12"/>
        <end position="32"/>
    </location>
</feature>
<evidence type="ECO:0000256" key="4">
    <source>
        <dbReference type="ARBA" id="ARBA00023136"/>
    </source>
</evidence>
<dbReference type="Gene3D" id="1.20.140.150">
    <property type="match status" value="1"/>
</dbReference>
<evidence type="ECO:0000313" key="7">
    <source>
        <dbReference type="Proteomes" id="UP001642483"/>
    </source>
</evidence>
<proteinExistence type="predicted"/>
<evidence type="ECO:0000256" key="3">
    <source>
        <dbReference type="ARBA" id="ARBA00022989"/>
    </source>
</evidence>
<dbReference type="Pfam" id="PF00822">
    <property type="entry name" value="PMP22_Claudin"/>
    <property type="match status" value="1"/>
</dbReference>
<protein>
    <submittedName>
        <fullName evidence="6">Uncharacterized protein</fullName>
    </submittedName>
</protein>
<feature type="transmembrane region" description="Helical" evidence="5">
    <location>
        <begin position="146"/>
        <end position="167"/>
    </location>
</feature>
<keyword evidence="3 5" id="KW-1133">Transmembrane helix</keyword>